<dbReference type="AlphaFoldDB" id="A0A9X1WJ67"/>
<comment type="caution">
    <text evidence="1">The sequence shown here is derived from an EMBL/GenBank/DDBJ whole genome shotgun (WGS) entry which is preliminary data.</text>
</comment>
<accession>A0A9X1WJ67</accession>
<keyword evidence="2" id="KW-1185">Reference proteome</keyword>
<gene>
    <name evidence="1" type="ORF">MUN33_00985</name>
</gene>
<dbReference type="Proteomes" id="UP001139207">
    <property type="component" value="Unassembled WGS sequence"/>
</dbReference>
<reference evidence="1" key="1">
    <citation type="submission" date="2022-04" db="EMBL/GenBank/DDBJ databases">
        <title>Corynebacterium kalidii LD5P10.</title>
        <authorList>
            <person name="Sun J.Q."/>
        </authorList>
    </citation>
    <scope>NUCLEOTIDE SEQUENCE</scope>
    <source>
        <strain evidence="1">LD5P10</strain>
    </source>
</reference>
<protein>
    <submittedName>
        <fullName evidence="1">Uncharacterized protein</fullName>
    </submittedName>
</protein>
<name>A0A9X1WJ67_9CORY</name>
<organism evidence="1 2">
    <name type="scientific">Corynebacterium kalidii</name>
    <dbReference type="NCBI Taxonomy" id="2931982"/>
    <lineage>
        <taxon>Bacteria</taxon>
        <taxon>Bacillati</taxon>
        <taxon>Actinomycetota</taxon>
        <taxon>Actinomycetes</taxon>
        <taxon>Mycobacteriales</taxon>
        <taxon>Corynebacteriaceae</taxon>
        <taxon>Corynebacterium</taxon>
    </lineage>
</organism>
<evidence type="ECO:0000313" key="2">
    <source>
        <dbReference type="Proteomes" id="UP001139207"/>
    </source>
</evidence>
<proteinExistence type="predicted"/>
<dbReference type="EMBL" id="JALIEA010000006">
    <property type="protein sequence ID" value="MCJ7857297.1"/>
    <property type="molecule type" value="Genomic_DNA"/>
</dbReference>
<evidence type="ECO:0000313" key="1">
    <source>
        <dbReference type="EMBL" id="MCJ7857297.1"/>
    </source>
</evidence>
<sequence>MTTTPMTSAPITPVIGIAVTADSNGEVPDESAIMSSCPEDTAPRTLTALRTARATDPTTVTAAPAHTAGSVAALRSSAPTVVLIAAPPFRR</sequence>